<sequence length="27" mass="2809">MTKLCKRDKAPPLPGALLATGIVTSVK</sequence>
<gene>
    <name evidence="1" type="ORF">AGR13a_Lc10047</name>
</gene>
<keyword evidence="2" id="KW-1185">Reference proteome</keyword>
<dbReference type="Proteomes" id="UP000191812">
    <property type="component" value="Unassembled WGS sequence"/>
</dbReference>
<dbReference type="EMBL" id="FBWH01000035">
    <property type="protein sequence ID" value="CUX44243.1"/>
    <property type="molecule type" value="Genomic_DNA"/>
</dbReference>
<name>A0ABP2BKL8_9HYPH</name>
<reference evidence="1 2" key="1">
    <citation type="submission" date="2016-01" db="EMBL/GenBank/DDBJ databases">
        <authorList>
            <person name="Regsiter A."/>
            <person name="william w."/>
        </authorList>
    </citation>
    <scope>NUCLEOTIDE SEQUENCE [LARGE SCALE GENOMIC DNA]</scope>
    <source>
        <strain evidence="1 2">CFBP 6927</strain>
    </source>
</reference>
<protein>
    <submittedName>
        <fullName evidence="1">Uncharacterized protein</fullName>
    </submittedName>
</protein>
<proteinExistence type="predicted"/>
<comment type="caution">
    <text evidence="1">The sequence shown here is derived from an EMBL/GenBank/DDBJ whole genome shotgun (WGS) entry which is preliminary data.</text>
</comment>
<evidence type="ECO:0000313" key="2">
    <source>
        <dbReference type="Proteomes" id="UP000191812"/>
    </source>
</evidence>
<organism evidence="1 2">
    <name type="scientific">Agrobacterium genomosp. 13 str. CFBP 6927</name>
    <dbReference type="NCBI Taxonomy" id="1183428"/>
    <lineage>
        <taxon>Bacteria</taxon>
        <taxon>Pseudomonadati</taxon>
        <taxon>Pseudomonadota</taxon>
        <taxon>Alphaproteobacteria</taxon>
        <taxon>Hyphomicrobiales</taxon>
        <taxon>Rhizobiaceae</taxon>
        <taxon>Rhizobium/Agrobacterium group</taxon>
        <taxon>Agrobacterium</taxon>
        <taxon>Agrobacterium tumefaciens complex</taxon>
    </lineage>
</organism>
<accession>A0ABP2BKL8</accession>
<evidence type="ECO:0000313" key="1">
    <source>
        <dbReference type="EMBL" id="CUX44243.1"/>
    </source>
</evidence>